<organism evidence="2 3">
    <name type="scientific">Haematococcus lacustris</name>
    <name type="common">Green alga</name>
    <name type="synonym">Haematococcus pluvialis</name>
    <dbReference type="NCBI Taxonomy" id="44745"/>
    <lineage>
        <taxon>Eukaryota</taxon>
        <taxon>Viridiplantae</taxon>
        <taxon>Chlorophyta</taxon>
        <taxon>core chlorophytes</taxon>
        <taxon>Chlorophyceae</taxon>
        <taxon>CS clade</taxon>
        <taxon>Chlamydomonadales</taxon>
        <taxon>Haematococcaceae</taxon>
        <taxon>Haematococcus</taxon>
    </lineage>
</organism>
<keyword evidence="3" id="KW-1185">Reference proteome</keyword>
<proteinExistence type="predicted"/>
<comment type="caution">
    <text evidence="2">The sequence shown here is derived from an EMBL/GenBank/DDBJ whole genome shotgun (WGS) entry which is preliminary data.</text>
</comment>
<protein>
    <submittedName>
        <fullName evidence="2">Uncharacterized protein</fullName>
    </submittedName>
</protein>
<accession>A0A699ZHG4</accession>
<evidence type="ECO:0000313" key="2">
    <source>
        <dbReference type="EMBL" id="GFH18899.1"/>
    </source>
</evidence>
<evidence type="ECO:0000256" key="1">
    <source>
        <dbReference type="SAM" id="MobiDB-lite"/>
    </source>
</evidence>
<reference evidence="2 3" key="1">
    <citation type="submission" date="2020-02" db="EMBL/GenBank/DDBJ databases">
        <title>Draft genome sequence of Haematococcus lacustris strain NIES-144.</title>
        <authorList>
            <person name="Morimoto D."/>
            <person name="Nakagawa S."/>
            <person name="Yoshida T."/>
            <person name="Sawayama S."/>
        </authorList>
    </citation>
    <scope>NUCLEOTIDE SEQUENCE [LARGE SCALE GENOMIC DNA]</scope>
    <source>
        <strain evidence="2 3">NIES-144</strain>
    </source>
</reference>
<dbReference type="EMBL" id="BLLF01001376">
    <property type="protein sequence ID" value="GFH18899.1"/>
    <property type="molecule type" value="Genomic_DNA"/>
</dbReference>
<feature type="compositionally biased region" description="Basic and acidic residues" evidence="1">
    <location>
        <begin position="25"/>
        <end position="46"/>
    </location>
</feature>
<sequence length="59" mass="6496">MQGASLYEDVLKAGEANKANLQLAAHEREPPLRRGRDREHELERQASHKCGLESGTGLA</sequence>
<name>A0A699ZHG4_HAELA</name>
<gene>
    <name evidence="2" type="ORF">HaLaN_15771</name>
</gene>
<feature type="region of interest" description="Disordered" evidence="1">
    <location>
        <begin position="21"/>
        <end position="59"/>
    </location>
</feature>
<dbReference type="AlphaFoldDB" id="A0A699ZHG4"/>
<evidence type="ECO:0000313" key="3">
    <source>
        <dbReference type="Proteomes" id="UP000485058"/>
    </source>
</evidence>
<dbReference type="Proteomes" id="UP000485058">
    <property type="component" value="Unassembled WGS sequence"/>
</dbReference>